<protein>
    <submittedName>
        <fullName evidence="2">Uncharacterized protein</fullName>
    </submittedName>
</protein>
<accession>A0A8D8Z3E4</accession>
<organism evidence="2">
    <name type="scientific">Cacopsylla melanoneura</name>
    <dbReference type="NCBI Taxonomy" id="428564"/>
    <lineage>
        <taxon>Eukaryota</taxon>
        <taxon>Metazoa</taxon>
        <taxon>Ecdysozoa</taxon>
        <taxon>Arthropoda</taxon>
        <taxon>Hexapoda</taxon>
        <taxon>Insecta</taxon>
        <taxon>Pterygota</taxon>
        <taxon>Neoptera</taxon>
        <taxon>Paraneoptera</taxon>
        <taxon>Hemiptera</taxon>
        <taxon>Sternorrhyncha</taxon>
        <taxon>Psylloidea</taxon>
        <taxon>Psyllidae</taxon>
        <taxon>Psyllinae</taxon>
        <taxon>Cacopsylla</taxon>
    </lineage>
</organism>
<dbReference type="EMBL" id="HBUF01411364">
    <property type="protein sequence ID" value="CAG6739116.1"/>
    <property type="molecule type" value="Transcribed_RNA"/>
</dbReference>
<evidence type="ECO:0000313" key="2">
    <source>
        <dbReference type="EMBL" id="CAG6739116.1"/>
    </source>
</evidence>
<proteinExistence type="predicted"/>
<feature type="signal peptide" evidence="1">
    <location>
        <begin position="1"/>
        <end position="24"/>
    </location>
</feature>
<name>A0A8D8Z3E4_9HEMI</name>
<feature type="chain" id="PRO_5034567817" evidence="1">
    <location>
        <begin position="25"/>
        <end position="108"/>
    </location>
</feature>
<evidence type="ECO:0000256" key="1">
    <source>
        <dbReference type="SAM" id="SignalP"/>
    </source>
</evidence>
<sequence>MCLVTKISLIASVVFRLFCSPTFFSNPDIFVKRGDNFSQTVMWGKNGLTCYEIECVLFDKLDSETSETKDKQMFRKSLSSPVCLGLSLSLGMIRKIGLKSIIFLLVTL</sequence>
<keyword evidence="1" id="KW-0732">Signal</keyword>
<reference evidence="2" key="1">
    <citation type="submission" date="2021-05" db="EMBL/GenBank/DDBJ databases">
        <authorList>
            <person name="Alioto T."/>
            <person name="Alioto T."/>
            <person name="Gomez Garrido J."/>
        </authorList>
    </citation>
    <scope>NUCLEOTIDE SEQUENCE</scope>
</reference>
<dbReference type="AlphaFoldDB" id="A0A8D8Z3E4"/>